<dbReference type="Proteomes" id="UP001365781">
    <property type="component" value="Unassembled WGS sequence"/>
</dbReference>
<dbReference type="InterPro" id="IPR050471">
    <property type="entry name" value="AB_hydrolase"/>
</dbReference>
<dbReference type="InterPro" id="IPR029058">
    <property type="entry name" value="AB_hydrolase_fold"/>
</dbReference>
<dbReference type="SUPFAM" id="SSF53474">
    <property type="entry name" value="alpha/beta-Hydrolases"/>
    <property type="match status" value="1"/>
</dbReference>
<evidence type="ECO:0000259" key="1">
    <source>
        <dbReference type="Pfam" id="PF00561"/>
    </source>
</evidence>
<proteinExistence type="predicted"/>
<dbReference type="PANTHER" id="PTHR43433:SF5">
    <property type="entry name" value="AB HYDROLASE-1 DOMAIN-CONTAINING PROTEIN"/>
    <property type="match status" value="1"/>
</dbReference>
<dbReference type="RefSeq" id="WP_336541761.1">
    <property type="nucleotide sequence ID" value="NZ_JBBAYL010000011.1"/>
</dbReference>
<sequence length="317" mass="33087">MEDETNDVLVGRERIVAVDGIELWAEEFGEAEHPAVLLVMGAQAQGVQWNDGIVRRLVEGGRRVIRYDHRDTGRSSVVDFAVRPYTVADLASDALAVLDACGVERAHLVGASLGGIIAQRVAVTDPGRVLTLTSLSSQPLGTDTAAAVLRALTGAPLEPGELPPPSTELLTVLAGTLPDPGAGLDGHLALRLPLWRVLHGSVLPFEEGEYRAMERRVYERARDLAAGLNHTLAGAAGGDDTAALASVTAPTLVLHGTEDPMFPPAHAEATAAAIPGARLVMIEGLGHTLPTALDGRLAEEILRHTGGRETAGPGAAV</sequence>
<accession>A0ABU8GST1</accession>
<keyword evidence="2" id="KW-0378">Hydrolase</keyword>
<comment type="caution">
    <text evidence="2">The sequence shown here is derived from an EMBL/GenBank/DDBJ whole genome shotgun (WGS) entry which is preliminary data.</text>
</comment>
<protein>
    <submittedName>
        <fullName evidence="2">Alpha/beta fold hydrolase</fullName>
    </submittedName>
</protein>
<dbReference type="GO" id="GO:0016787">
    <property type="term" value="F:hydrolase activity"/>
    <property type="evidence" value="ECO:0007669"/>
    <property type="project" value="UniProtKB-KW"/>
</dbReference>
<gene>
    <name evidence="2" type="ORF">WB403_40635</name>
</gene>
<feature type="domain" description="AB hydrolase-1" evidence="1">
    <location>
        <begin position="34"/>
        <end position="288"/>
    </location>
</feature>
<organism evidence="2 3">
    <name type="scientific">Streptomyces brasiliscabiei</name>
    <dbReference type="NCBI Taxonomy" id="2736302"/>
    <lineage>
        <taxon>Bacteria</taxon>
        <taxon>Bacillati</taxon>
        <taxon>Actinomycetota</taxon>
        <taxon>Actinomycetes</taxon>
        <taxon>Kitasatosporales</taxon>
        <taxon>Streptomycetaceae</taxon>
        <taxon>Streptomyces</taxon>
    </lineage>
</organism>
<dbReference type="Gene3D" id="3.40.50.1820">
    <property type="entry name" value="alpha/beta hydrolase"/>
    <property type="match status" value="1"/>
</dbReference>
<dbReference type="EMBL" id="JBBAYM010000037">
    <property type="protein sequence ID" value="MEI5615444.1"/>
    <property type="molecule type" value="Genomic_DNA"/>
</dbReference>
<dbReference type="Pfam" id="PF00561">
    <property type="entry name" value="Abhydrolase_1"/>
    <property type="match status" value="1"/>
</dbReference>
<evidence type="ECO:0000313" key="3">
    <source>
        <dbReference type="Proteomes" id="UP001365781"/>
    </source>
</evidence>
<name>A0ABU8GST1_9ACTN</name>
<dbReference type="PANTHER" id="PTHR43433">
    <property type="entry name" value="HYDROLASE, ALPHA/BETA FOLD FAMILY PROTEIN"/>
    <property type="match status" value="1"/>
</dbReference>
<dbReference type="InterPro" id="IPR000073">
    <property type="entry name" value="AB_hydrolase_1"/>
</dbReference>
<reference evidence="2 3" key="1">
    <citation type="submission" date="2024-03" db="EMBL/GenBank/DDBJ databases">
        <title>First Report of Pectobacterium brasiliscabiei causing potato scab in china.</title>
        <authorList>
            <person name="Handique U."/>
        </authorList>
    </citation>
    <scope>NUCLEOTIDE SEQUENCE [LARGE SCALE GENOMIC DNA]</scope>
    <source>
        <strain evidence="2 3">ZRIMU1503</strain>
    </source>
</reference>
<keyword evidence="3" id="KW-1185">Reference proteome</keyword>
<evidence type="ECO:0000313" key="2">
    <source>
        <dbReference type="EMBL" id="MEI5615444.1"/>
    </source>
</evidence>